<dbReference type="GO" id="GO:0033179">
    <property type="term" value="C:proton-transporting V-type ATPase, V0 domain"/>
    <property type="evidence" value="ECO:0007669"/>
    <property type="project" value="InterPro"/>
</dbReference>
<name>X1H9C0_9ZZZZ</name>
<evidence type="ECO:0000256" key="6">
    <source>
        <dbReference type="ARBA" id="ARBA00023065"/>
    </source>
</evidence>
<comment type="caution">
    <text evidence="10">The sequence shown here is derived from an EMBL/GenBank/DDBJ whole genome shotgun (WGS) entry which is preliminary data.</text>
</comment>
<reference evidence="10" key="1">
    <citation type="journal article" date="2014" name="Front. Microbiol.">
        <title>High frequency of phylogenetically diverse reductive dehalogenase-homologous genes in deep subseafloor sedimentary metagenomes.</title>
        <authorList>
            <person name="Kawai M."/>
            <person name="Futagami T."/>
            <person name="Toyoda A."/>
            <person name="Takaki Y."/>
            <person name="Nishi S."/>
            <person name="Hori S."/>
            <person name="Arai W."/>
            <person name="Tsubouchi T."/>
            <person name="Morono Y."/>
            <person name="Uchiyama I."/>
            <person name="Ito T."/>
            <person name="Fujiyama A."/>
            <person name="Inagaki F."/>
            <person name="Takami H."/>
        </authorList>
    </citation>
    <scope>NUCLEOTIDE SEQUENCE</scope>
    <source>
        <strain evidence="10">Expedition CK06-06</strain>
    </source>
</reference>
<dbReference type="PANTHER" id="PTHR11629">
    <property type="entry name" value="VACUOLAR PROTON ATPASES"/>
    <property type="match status" value="1"/>
</dbReference>
<evidence type="ECO:0008006" key="11">
    <source>
        <dbReference type="Google" id="ProtNLM"/>
    </source>
</evidence>
<keyword evidence="5 9" id="KW-1133">Transmembrane helix</keyword>
<dbReference type="GO" id="GO:0051117">
    <property type="term" value="F:ATPase binding"/>
    <property type="evidence" value="ECO:0007669"/>
    <property type="project" value="TreeGrafter"/>
</dbReference>
<organism evidence="10">
    <name type="scientific">marine sediment metagenome</name>
    <dbReference type="NCBI Taxonomy" id="412755"/>
    <lineage>
        <taxon>unclassified sequences</taxon>
        <taxon>metagenomes</taxon>
        <taxon>ecological metagenomes</taxon>
    </lineage>
</organism>
<keyword evidence="7 9" id="KW-0472">Membrane</keyword>
<feature type="non-terminal residue" evidence="10">
    <location>
        <position position="1"/>
    </location>
</feature>
<comment type="similarity">
    <text evidence="2">Belongs to the V-ATPase 116 kDa subunit family.</text>
</comment>
<evidence type="ECO:0000256" key="7">
    <source>
        <dbReference type="ARBA" id="ARBA00023136"/>
    </source>
</evidence>
<keyword evidence="6" id="KW-0406">Ion transport</keyword>
<dbReference type="AlphaFoldDB" id="X1H9C0"/>
<dbReference type="InterPro" id="IPR002490">
    <property type="entry name" value="V-ATPase_116kDa_su"/>
</dbReference>
<feature type="transmembrane region" description="Helical" evidence="9">
    <location>
        <begin position="162"/>
        <end position="190"/>
    </location>
</feature>
<keyword evidence="3" id="KW-0813">Transport</keyword>
<evidence type="ECO:0000256" key="1">
    <source>
        <dbReference type="ARBA" id="ARBA00004141"/>
    </source>
</evidence>
<gene>
    <name evidence="10" type="ORF">S03H2_50615</name>
</gene>
<evidence type="ECO:0000256" key="5">
    <source>
        <dbReference type="ARBA" id="ARBA00022989"/>
    </source>
</evidence>
<evidence type="ECO:0000256" key="9">
    <source>
        <dbReference type="SAM" id="Phobius"/>
    </source>
</evidence>
<dbReference type="PANTHER" id="PTHR11629:SF63">
    <property type="entry name" value="V-TYPE PROTON ATPASE SUBUNIT A"/>
    <property type="match status" value="1"/>
</dbReference>
<feature type="transmembrane region" description="Helical" evidence="9">
    <location>
        <begin position="202"/>
        <end position="224"/>
    </location>
</feature>
<evidence type="ECO:0000256" key="2">
    <source>
        <dbReference type="ARBA" id="ARBA00009904"/>
    </source>
</evidence>
<dbReference type="EMBL" id="BARU01032067">
    <property type="protein sequence ID" value="GAH66796.1"/>
    <property type="molecule type" value="Genomic_DNA"/>
</dbReference>
<dbReference type="GO" id="GO:0046961">
    <property type="term" value="F:proton-transporting ATPase activity, rotational mechanism"/>
    <property type="evidence" value="ECO:0007669"/>
    <property type="project" value="InterPro"/>
</dbReference>
<evidence type="ECO:0000256" key="8">
    <source>
        <dbReference type="SAM" id="Coils"/>
    </source>
</evidence>
<dbReference type="GO" id="GO:0016471">
    <property type="term" value="C:vacuolar proton-transporting V-type ATPase complex"/>
    <property type="evidence" value="ECO:0007669"/>
    <property type="project" value="TreeGrafter"/>
</dbReference>
<keyword evidence="8" id="KW-0175">Coiled coil</keyword>
<evidence type="ECO:0000313" key="10">
    <source>
        <dbReference type="EMBL" id="GAH66796.1"/>
    </source>
</evidence>
<evidence type="ECO:0000256" key="4">
    <source>
        <dbReference type="ARBA" id="ARBA00022692"/>
    </source>
</evidence>
<keyword evidence="4 9" id="KW-0812">Transmembrane</keyword>
<feature type="non-terminal residue" evidence="10">
    <location>
        <position position="261"/>
    </location>
</feature>
<feature type="coiled-coil region" evidence="8">
    <location>
        <begin position="34"/>
        <end position="61"/>
    </location>
</feature>
<protein>
    <recommendedName>
        <fullName evidence="11">V-type ATP synthase subunit I</fullName>
    </recommendedName>
</protein>
<accession>X1H9C0</accession>
<evidence type="ECO:0000256" key="3">
    <source>
        <dbReference type="ARBA" id="ARBA00022448"/>
    </source>
</evidence>
<dbReference type="GO" id="GO:0007035">
    <property type="term" value="P:vacuolar acidification"/>
    <property type="evidence" value="ECO:0007669"/>
    <property type="project" value="TreeGrafter"/>
</dbReference>
<comment type="subcellular location">
    <subcellularLocation>
        <location evidence="1">Membrane</location>
        <topology evidence="1">Multi-pass membrane protein</topology>
    </subcellularLocation>
</comment>
<sequence>YAQSAAELARHAIHKIDFEPAGFEGLSGKPAQITAATKKELLQLNQQRQEILEQVSRLARRVETFGILHDHFQNLSNRDQVIAQALATPSSFFLEGWIRSADWEKLKALVGEFSAAMVEKTSPAPGEEAPVDLQNIKPFRPFEVITRLYGMPGKKDLDPTPYLAPFFAVFFGLCLSDAGYGLLLLIGSLVGIKLLGRGAAKLLWVLAIGGAMAVILGAITNGYFGDAPDKLGWPWLISIRDYLLQFGFNPMKSPMIFFALA</sequence>
<proteinExistence type="inferred from homology"/>